<evidence type="ECO:0000313" key="3">
    <source>
        <dbReference type="Proteomes" id="UP001595878"/>
    </source>
</evidence>
<evidence type="ECO:0000259" key="1">
    <source>
        <dbReference type="Pfam" id="PF00501"/>
    </source>
</evidence>
<dbReference type="Gene3D" id="3.40.50.12780">
    <property type="entry name" value="N-terminal domain of ligase-like"/>
    <property type="match status" value="1"/>
</dbReference>
<dbReference type="RefSeq" id="WP_380032840.1">
    <property type="nucleotide sequence ID" value="NZ_JBHSHB010000008.1"/>
</dbReference>
<feature type="domain" description="AMP-dependent synthetase/ligase" evidence="1">
    <location>
        <begin position="64"/>
        <end position="205"/>
    </location>
</feature>
<dbReference type="InterPro" id="IPR000873">
    <property type="entry name" value="AMP-dep_synth/lig_dom"/>
</dbReference>
<name>A0ABV9L782_9FLAO</name>
<comment type="caution">
    <text evidence="2">The sequence shown here is derived from an EMBL/GenBank/DDBJ whole genome shotgun (WGS) entry which is preliminary data.</text>
</comment>
<organism evidence="2 3">
    <name type="scientific">Dokdonia genika</name>
    <dbReference type="NCBI Taxonomy" id="308113"/>
    <lineage>
        <taxon>Bacteria</taxon>
        <taxon>Pseudomonadati</taxon>
        <taxon>Bacteroidota</taxon>
        <taxon>Flavobacteriia</taxon>
        <taxon>Flavobacteriales</taxon>
        <taxon>Flavobacteriaceae</taxon>
        <taxon>Dokdonia</taxon>
    </lineage>
</organism>
<dbReference type="Proteomes" id="UP001595878">
    <property type="component" value="Unassembled WGS sequence"/>
</dbReference>
<protein>
    <submittedName>
        <fullName evidence="2">AMP-binding protein</fullName>
    </submittedName>
</protein>
<dbReference type="PANTHER" id="PTHR43201:SF32">
    <property type="entry name" value="2-SUCCINYLBENZOATE--COA LIGASE, CHLOROPLASTIC_PEROXISOMAL"/>
    <property type="match status" value="1"/>
</dbReference>
<gene>
    <name evidence="2" type="ORF">ACFO5T_06030</name>
</gene>
<dbReference type="PANTHER" id="PTHR43201">
    <property type="entry name" value="ACYL-COA SYNTHETASE"/>
    <property type="match status" value="1"/>
</dbReference>
<dbReference type="EMBL" id="JBHSHB010000008">
    <property type="protein sequence ID" value="MFC4689981.1"/>
    <property type="molecule type" value="Genomic_DNA"/>
</dbReference>
<dbReference type="InterPro" id="IPR042099">
    <property type="entry name" value="ANL_N_sf"/>
</dbReference>
<dbReference type="InterPro" id="IPR045851">
    <property type="entry name" value="AMP-bd_C_sf"/>
</dbReference>
<dbReference type="SUPFAM" id="SSF56801">
    <property type="entry name" value="Acetyl-CoA synthetase-like"/>
    <property type="match status" value="1"/>
</dbReference>
<reference evidence="3" key="1">
    <citation type="journal article" date="2019" name="Int. J. Syst. Evol. Microbiol.">
        <title>The Global Catalogue of Microorganisms (GCM) 10K type strain sequencing project: providing services to taxonomists for standard genome sequencing and annotation.</title>
        <authorList>
            <consortium name="The Broad Institute Genomics Platform"/>
            <consortium name="The Broad Institute Genome Sequencing Center for Infectious Disease"/>
            <person name="Wu L."/>
            <person name="Ma J."/>
        </authorList>
    </citation>
    <scope>NUCLEOTIDE SEQUENCE [LARGE SCALE GENOMIC DNA]</scope>
    <source>
        <strain evidence="3">CGMCC 4.7427</strain>
    </source>
</reference>
<accession>A0ABV9L782</accession>
<evidence type="ECO:0000313" key="2">
    <source>
        <dbReference type="EMBL" id="MFC4689981.1"/>
    </source>
</evidence>
<keyword evidence="3" id="KW-1185">Reference proteome</keyword>
<dbReference type="Gene3D" id="3.30.300.30">
    <property type="match status" value="1"/>
</dbReference>
<sequence length="366" mass="41660">MHMLYATDRHKFLHPKFKLNGSSHTKATLKAQAYGFIKEGEPYEESVGEFLLEWLDKKKYVTVQTSGSTGDPKPIKIDKLHMINSARATAKHFDVYEKTTALLCLPAHYIAGKMMLVRAMVLGWRIDMAQPKSNPLDNIYRRYDFCAMTPFQLDNSLSRLHLLSKLIVGGGAISPALKSRVQGLATKIYETYGMTETVTHIAARRVNSKKNKDSLIPFKVLDKVTIEADERSCLVIKAPYVSSDPVVTNDIVKIMTYKKFIWLGRIDNVINSGGVKLHPEQVEGKLATYIDVPYFITGMPDDRLGEQLVLFVEQEEPYDFHISEEDMKVFKPYEFPRKIISVPQFQRTSTGKIQRGQTLTKYLDTI</sequence>
<proteinExistence type="predicted"/>
<dbReference type="Pfam" id="PF00501">
    <property type="entry name" value="AMP-binding"/>
    <property type="match status" value="1"/>
</dbReference>